<dbReference type="InterPro" id="IPR006162">
    <property type="entry name" value="Ppantetheine_attach_site"/>
</dbReference>
<dbReference type="InterPro" id="IPR010071">
    <property type="entry name" value="AA_adenyl_dom"/>
</dbReference>
<dbReference type="SMART" id="SM00823">
    <property type="entry name" value="PKS_PP"/>
    <property type="match status" value="2"/>
</dbReference>
<dbReference type="Gene3D" id="1.10.1200.10">
    <property type="entry name" value="ACP-like"/>
    <property type="match status" value="2"/>
</dbReference>
<dbReference type="GO" id="GO:0009366">
    <property type="term" value="C:enterobactin synthetase complex"/>
    <property type="evidence" value="ECO:0007669"/>
    <property type="project" value="TreeGrafter"/>
</dbReference>
<dbReference type="GO" id="GO:0043041">
    <property type="term" value="P:amino acid activation for nonribosomal peptide biosynthetic process"/>
    <property type="evidence" value="ECO:0007669"/>
    <property type="project" value="TreeGrafter"/>
</dbReference>
<organism evidence="6 7">
    <name type="scientific">Corallococcus llansteffanensis</name>
    <dbReference type="NCBI Taxonomy" id="2316731"/>
    <lineage>
        <taxon>Bacteria</taxon>
        <taxon>Pseudomonadati</taxon>
        <taxon>Myxococcota</taxon>
        <taxon>Myxococcia</taxon>
        <taxon>Myxococcales</taxon>
        <taxon>Cystobacterineae</taxon>
        <taxon>Myxococcaceae</taxon>
        <taxon>Corallococcus</taxon>
    </lineage>
</organism>
<gene>
    <name evidence="6" type="ORF">D7V93_36050</name>
</gene>
<dbReference type="FunFam" id="3.30.559.30:FF:000001">
    <property type="entry name" value="Non-ribosomal peptide synthetase"/>
    <property type="match status" value="1"/>
</dbReference>
<evidence type="ECO:0000256" key="1">
    <source>
        <dbReference type="ARBA" id="ARBA00001957"/>
    </source>
</evidence>
<dbReference type="FunFam" id="2.30.38.10:FF:000001">
    <property type="entry name" value="Non-ribosomal peptide synthetase PvdI"/>
    <property type="match status" value="1"/>
</dbReference>
<dbReference type="SUPFAM" id="SSF52777">
    <property type="entry name" value="CoA-dependent acyltransferases"/>
    <property type="match status" value="4"/>
</dbReference>
<evidence type="ECO:0000313" key="7">
    <source>
        <dbReference type="Proteomes" id="UP000272888"/>
    </source>
</evidence>
<evidence type="ECO:0000256" key="3">
    <source>
        <dbReference type="ARBA" id="ARBA00022450"/>
    </source>
</evidence>
<dbReference type="Gene3D" id="3.30.559.10">
    <property type="entry name" value="Chloramphenicol acetyltransferase-like domain"/>
    <property type="match status" value="2"/>
</dbReference>
<evidence type="ECO:0000256" key="2">
    <source>
        <dbReference type="ARBA" id="ARBA00006432"/>
    </source>
</evidence>
<dbReference type="EMBL" id="RAWB01000597">
    <property type="protein sequence ID" value="RKH44640.1"/>
    <property type="molecule type" value="Genomic_DNA"/>
</dbReference>
<name>A0A3A8NMP2_9BACT</name>
<dbReference type="InterPro" id="IPR020845">
    <property type="entry name" value="AMP-binding_CS"/>
</dbReference>
<dbReference type="RefSeq" id="WP_120647669.1">
    <property type="nucleotide sequence ID" value="NZ_RAWB01000597.1"/>
</dbReference>
<dbReference type="InterPro" id="IPR001242">
    <property type="entry name" value="Condensation_dom"/>
</dbReference>
<comment type="cofactor">
    <cofactor evidence="1">
        <name>pantetheine 4'-phosphate</name>
        <dbReference type="ChEBI" id="CHEBI:47942"/>
    </cofactor>
</comment>
<reference evidence="7" key="1">
    <citation type="submission" date="2018-09" db="EMBL/GenBank/DDBJ databases">
        <authorList>
            <person name="Livingstone P.G."/>
            <person name="Whitworth D.E."/>
        </authorList>
    </citation>
    <scope>NUCLEOTIDE SEQUENCE [LARGE SCALE GENOMIC DNA]</scope>
    <source>
        <strain evidence="7">CA051B</strain>
    </source>
</reference>
<dbReference type="Gene3D" id="3.30.559.30">
    <property type="entry name" value="Nonribosomal peptide synthetase, condensation domain"/>
    <property type="match status" value="2"/>
</dbReference>
<feature type="non-terminal residue" evidence="6">
    <location>
        <position position="1"/>
    </location>
</feature>
<dbReference type="FunFam" id="1.10.1200.10:FF:000005">
    <property type="entry name" value="Nonribosomal peptide synthetase 1"/>
    <property type="match status" value="2"/>
</dbReference>
<dbReference type="InterPro" id="IPR009081">
    <property type="entry name" value="PP-bd_ACP"/>
</dbReference>
<dbReference type="Pfam" id="PF13193">
    <property type="entry name" value="AMP-binding_C"/>
    <property type="match status" value="1"/>
</dbReference>
<dbReference type="Gene3D" id="2.30.38.10">
    <property type="entry name" value="Luciferase, Domain 3"/>
    <property type="match status" value="1"/>
</dbReference>
<dbReference type="GO" id="GO:0047527">
    <property type="term" value="F:2,3-dihydroxybenzoate-serine ligase activity"/>
    <property type="evidence" value="ECO:0007669"/>
    <property type="project" value="TreeGrafter"/>
</dbReference>
<keyword evidence="3" id="KW-0596">Phosphopantetheine</keyword>
<feature type="domain" description="Carrier" evidence="5">
    <location>
        <begin position="75"/>
        <end position="150"/>
    </location>
</feature>
<dbReference type="InterPro" id="IPR025110">
    <property type="entry name" value="AMP-bd_C"/>
</dbReference>
<dbReference type="SUPFAM" id="SSF56801">
    <property type="entry name" value="Acetyl-CoA synthetase-like"/>
    <property type="match status" value="3"/>
</dbReference>
<dbReference type="NCBIfam" id="TIGR01733">
    <property type="entry name" value="AA-adenyl-dom"/>
    <property type="match status" value="1"/>
</dbReference>
<dbReference type="SUPFAM" id="SSF47336">
    <property type="entry name" value="ACP-like"/>
    <property type="match status" value="2"/>
</dbReference>
<dbReference type="PANTHER" id="PTHR45527">
    <property type="entry name" value="NONRIBOSOMAL PEPTIDE SYNTHETASE"/>
    <property type="match status" value="1"/>
</dbReference>
<dbReference type="CDD" id="cd05930">
    <property type="entry name" value="A_NRPS"/>
    <property type="match status" value="1"/>
</dbReference>
<dbReference type="PROSITE" id="PS50075">
    <property type="entry name" value="CARRIER"/>
    <property type="match status" value="2"/>
</dbReference>
<dbReference type="InterPro" id="IPR045851">
    <property type="entry name" value="AMP-bd_C_sf"/>
</dbReference>
<comment type="similarity">
    <text evidence="2">Belongs to the ATP-dependent AMP-binding enzyme family.</text>
</comment>
<keyword evidence="7" id="KW-1185">Reference proteome</keyword>
<evidence type="ECO:0000259" key="5">
    <source>
        <dbReference type="PROSITE" id="PS50075"/>
    </source>
</evidence>
<dbReference type="Pfam" id="PF00668">
    <property type="entry name" value="Condensation"/>
    <property type="match status" value="2"/>
</dbReference>
<dbReference type="Pfam" id="PF00550">
    <property type="entry name" value="PP-binding"/>
    <property type="match status" value="2"/>
</dbReference>
<dbReference type="FunFam" id="3.30.300.30:FF:000010">
    <property type="entry name" value="Enterobactin synthetase component F"/>
    <property type="match status" value="1"/>
</dbReference>
<protein>
    <submittedName>
        <fullName evidence="6">Amino acid adenylation domain-containing protein</fullName>
    </submittedName>
</protein>
<dbReference type="GO" id="GO:0005829">
    <property type="term" value="C:cytosol"/>
    <property type="evidence" value="ECO:0007669"/>
    <property type="project" value="TreeGrafter"/>
</dbReference>
<accession>A0A3A8NMP2</accession>
<dbReference type="GO" id="GO:0031177">
    <property type="term" value="F:phosphopantetheine binding"/>
    <property type="evidence" value="ECO:0007669"/>
    <property type="project" value="InterPro"/>
</dbReference>
<dbReference type="InterPro" id="IPR000873">
    <property type="entry name" value="AMP-dep_synth/lig_dom"/>
</dbReference>
<dbReference type="GO" id="GO:0009239">
    <property type="term" value="P:enterobactin biosynthetic process"/>
    <property type="evidence" value="ECO:0007669"/>
    <property type="project" value="TreeGrafter"/>
</dbReference>
<dbReference type="InterPro" id="IPR036736">
    <property type="entry name" value="ACP-like_sf"/>
</dbReference>
<dbReference type="CDD" id="cd19531">
    <property type="entry name" value="LCL_NRPS-like"/>
    <property type="match status" value="2"/>
</dbReference>
<dbReference type="FunFam" id="3.40.50.12780:FF:000012">
    <property type="entry name" value="Non-ribosomal peptide synthetase"/>
    <property type="match status" value="1"/>
</dbReference>
<dbReference type="Gene3D" id="3.40.50.980">
    <property type="match status" value="4"/>
</dbReference>
<dbReference type="Pfam" id="PF00501">
    <property type="entry name" value="AMP-binding"/>
    <property type="match status" value="2"/>
</dbReference>
<dbReference type="FunFam" id="3.30.559.10:FF:000012">
    <property type="entry name" value="Non-ribosomal peptide synthetase"/>
    <property type="match status" value="2"/>
</dbReference>
<evidence type="ECO:0000313" key="6">
    <source>
        <dbReference type="EMBL" id="RKH44640.1"/>
    </source>
</evidence>
<feature type="non-terminal residue" evidence="6">
    <location>
        <position position="2001"/>
    </location>
</feature>
<dbReference type="FunFam" id="3.40.50.980:FF:000001">
    <property type="entry name" value="Non-ribosomal peptide synthetase"/>
    <property type="match status" value="2"/>
</dbReference>
<keyword evidence="4" id="KW-0597">Phosphoprotein</keyword>
<dbReference type="InterPro" id="IPR023213">
    <property type="entry name" value="CAT-like_dom_sf"/>
</dbReference>
<dbReference type="PROSITE" id="PS00455">
    <property type="entry name" value="AMP_BINDING"/>
    <property type="match status" value="2"/>
</dbReference>
<dbReference type="PROSITE" id="PS00012">
    <property type="entry name" value="PHOSPHOPANTETHEINE"/>
    <property type="match status" value="2"/>
</dbReference>
<dbReference type="PANTHER" id="PTHR45527:SF1">
    <property type="entry name" value="FATTY ACID SYNTHASE"/>
    <property type="match status" value="1"/>
</dbReference>
<dbReference type="Gene3D" id="3.30.300.30">
    <property type="match status" value="2"/>
</dbReference>
<sequence length="2001" mass="218619">RDSPTGDPRLVAYVVASNPNPNELRTFLQQKLPEYMVPAVFVPLAAFPLTPNGKVDRKALPAPEASTTQRERYVAPRTSTEQQLAALWAEVLRVERVGREDHFFELGGHSLLATQVVARVRATFGVELPLRALFEAPTLDQLAQRIDQTGHAAALPALTSTPRTGEPLPLSFAQQRLWFLDQLQPGGSAYNMPFALRLEGALDGAALERAFTELVRRHESLRTTLGDEGGTPVQHIHPPAPFHLSARDLSQHEAPESEARRLAHDDARRPFDLARGPLVRASLLRLSERQHVLLLNLHHVISDGWSSGVLVRELAALYEAFRQGHPSPLRALPVQYADYAAWQRQWLTGDVLERQVSWWKQQLDGAPTQLELPTDFPRPPVLSNRGGRVPVRLSRELSKAVEALAQREGATSFMLLLSAWQLLLSRYSGQDDLLVGTPIAGRRHTETEDLIGFFVNTLVLRARVDGASTFRQWLAQVRESTLGAFEHQDVPFEKLVEELQSQRDLSRSALFQAFFAMQNVPVQALALPSLSLHPLADEDEVLTKFELSLDLNETPEGLVGALKYSADLFSPATASRMAKHFQVLLEGLIAHPDQRLAELSLLTPDERQQLLHAWNDTAGELPPATTFHAAFEQQAARRPQAPAVSDEDTVLSFAQLDARANQLARHLRTLGVGPEVRVALCFERSVDMVVALLAVMKAGGAYVPLDANWPQQRRDFALQDCAAPVLLTQRHLIDTWRPEGLQVLSVDTQSAPWASLPEHALAPLATSENLAYVIYTSGSTGTPKGVMVRHGSVLNLHRALKRTVYAGQPQGLRVSVNAPLAFDASVKQLVQLLDGHCLCIVPEATRQDAEAMVTWQRKHRVDVLDCTPSLLRLMLQAGLLEGGSAPSLLVPGGEAIDEATWNVLAAAEHTRTFNVYGPTECTVDATAFAIRRGTQPTLGGPLLNVRTYVLDANLQPVPVGVAGELFIAGAGVARGYLDRPNLTAERFVPNPFSTEPGARMYRTGDKARWKEDGTLEYLGRIDFQVKLRGFRLELGEIEAALQSHPTVRTATVLVREDVPGDQRLVAYVVPEAPCDAGELRAFLQQKLPEYMVPSAYVTLAAFPLTPNGKVDRKALPAPEASAARSKHYVAPNTSTEQRLAELWAQVLRVERIGRQDNFFELGGHSLLATQVVSRVRSAFGVELPLRALFEAPVLEQLAQRVEQASSAKALPALVATPRTGEPLPLSFAQQRLWLLDQLQPGGSAYNIPSALRLDGSLDVKALEQAFSELVRRHEALRTTLHEEGGAPVQRIHAPTPLRLPVVDLSQHEAPETEARRLAQEEAATPFDLARGPLLRARLLRLSEHQHVLLLNLHHVVSDGWSTGVLVREMSALYEAFRQGRPSPLPELPIQYADYAAWQRAWLQGEVLEQQVAWWKQQLTGAPHALELPTDFPRPPVQSARGGAVHFRLPVSVSQALESLGQKEGATLFMVLLASTQALLARYSGQDDVVIGTPIAGRRFSELEGLIGFFVNTLALRARLDDAPTFRQLLARARETTLGALAHQDVPFEKLVEELHPQRDLSRTPLFQAMLLLQNTSAPTATQGALSIQPVQVEDHAAKFDLTFAFATSPEGLQGAITYSADLFREETVQRLVKHLQVLLGSAVSSPDTRVADLPMLTPDERQTLLVEWNDTGTTLRRGLIHHLVAQQVARTPDATALVVGTQRLTYAQLDARANQLAHHLRAQGVGPEVRVAVCLERNVDLVTSLLAILKAGGTYVPLDPTYPRQRLDFTLADSGARILISHQSLLESLKLDTQGVDTLCLDALPEGVASRPTSAPGTNVTEANLAYVIYTSGSTGRPKGVAISHASATAFLDWALSTFSPAQLAGTLAATSVCFDLSVFELFAPLACGGAVLLADNALALASLPAAAEVTLINTVPSAIAELLRLKALPPSARTINLAGEPLPGTLARALYATGSVEHVFNLYGPTEDTTYSTFTRVPHAEGEPTIGLPLPETSAYVLSP</sequence>
<comment type="caution">
    <text evidence="6">The sequence shown here is derived from an EMBL/GenBank/DDBJ whole genome shotgun (WGS) entry which is preliminary data.</text>
</comment>
<proteinExistence type="inferred from homology"/>
<dbReference type="InterPro" id="IPR020806">
    <property type="entry name" value="PKS_PP-bd"/>
</dbReference>
<evidence type="ECO:0000256" key="4">
    <source>
        <dbReference type="ARBA" id="ARBA00022553"/>
    </source>
</evidence>
<dbReference type="Proteomes" id="UP000272888">
    <property type="component" value="Unassembled WGS sequence"/>
</dbReference>
<feature type="domain" description="Carrier" evidence="5">
    <location>
        <begin position="1130"/>
        <end position="1205"/>
    </location>
</feature>